<dbReference type="Pfam" id="PF00348">
    <property type="entry name" value="polyprenyl_synt"/>
    <property type="match status" value="1"/>
</dbReference>
<evidence type="ECO:0000313" key="14">
    <source>
        <dbReference type="Proteomes" id="UP000051804"/>
    </source>
</evidence>
<evidence type="ECO:0000256" key="3">
    <source>
        <dbReference type="ARBA" id="ARBA00012439"/>
    </source>
</evidence>
<dbReference type="SFLD" id="SFLDG01017">
    <property type="entry name" value="Polyprenyl_Transferase_Like"/>
    <property type="match status" value="1"/>
</dbReference>
<dbReference type="PANTHER" id="PTHR43281:SF1">
    <property type="entry name" value="FARNESYL DIPHOSPHATE SYNTHASE"/>
    <property type="match status" value="1"/>
</dbReference>
<dbReference type="OrthoDB" id="9805316at2"/>
<dbReference type="SFLD" id="SFLDS00005">
    <property type="entry name" value="Isoprenoid_Synthase_Type_I"/>
    <property type="match status" value="1"/>
</dbReference>
<dbReference type="GO" id="GO:0004337">
    <property type="term" value="F:(2E,6E)-farnesyl diphosphate synthase activity"/>
    <property type="evidence" value="ECO:0007669"/>
    <property type="project" value="UniProtKB-EC"/>
</dbReference>
<evidence type="ECO:0000256" key="6">
    <source>
        <dbReference type="ARBA" id="ARBA00022723"/>
    </source>
</evidence>
<dbReference type="GO" id="GO:0046872">
    <property type="term" value="F:metal ion binding"/>
    <property type="evidence" value="ECO:0007669"/>
    <property type="project" value="UniProtKB-KW"/>
</dbReference>
<evidence type="ECO:0000256" key="8">
    <source>
        <dbReference type="ARBA" id="ARBA00023229"/>
    </source>
</evidence>
<dbReference type="InterPro" id="IPR008949">
    <property type="entry name" value="Isoprenoid_synthase_dom_sf"/>
</dbReference>
<evidence type="ECO:0000256" key="4">
    <source>
        <dbReference type="ARBA" id="ARBA00015100"/>
    </source>
</evidence>
<organism evidence="13 14">
    <name type="scientific">Lacticaseibacillus nasuensis JCM 17158</name>
    <dbReference type="NCBI Taxonomy" id="1291734"/>
    <lineage>
        <taxon>Bacteria</taxon>
        <taxon>Bacillati</taxon>
        <taxon>Bacillota</taxon>
        <taxon>Bacilli</taxon>
        <taxon>Lactobacillales</taxon>
        <taxon>Lactobacillaceae</taxon>
        <taxon>Lacticaseibacillus</taxon>
    </lineage>
</organism>
<accession>A0A0R1K4U5</accession>
<dbReference type="PROSITE" id="PS00723">
    <property type="entry name" value="POLYPRENYL_SYNTHASE_1"/>
    <property type="match status" value="1"/>
</dbReference>
<evidence type="ECO:0000256" key="10">
    <source>
        <dbReference type="ARBA" id="ARBA00032873"/>
    </source>
</evidence>
<evidence type="ECO:0000256" key="12">
    <source>
        <dbReference type="RuleBase" id="RU004466"/>
    </source>
</evidence>
<dbReference type="FunFam" id="1.10.600.10:FF:000001">
    <property type="entry name" value="Geranylgeranyl diphosphate synthase"/>
    <property type="match status" value="1"/>
</dbReference>
<dbReference type="InterPro" id="IPR000092">
    <property type="entry name" value="Polyprenyl_synt"/>
</dbReference>
<dbReference type="NCBIfam" id="NF045485">
    <property type="entry name" value="FPPsyn"/>
    <property type="match status" value="1"/>
</dbReference>
<dbReference type="EMBL" id="AZDJ01000001">
    <property type="protein sequence ID" value="KRK74295.1"/>
    <property type="molecule type" value="Genomic_DNA"/>
</dbReference>
<evidence type="ECO:0000256" key="5">
    <source>
        <dbReference type="ARBA" id="ARBA00022679"/>
    </source>
</evidence>
<keyword evidence="7" id="KW-0460">Magnesium</keyword>
<dbReference type="EC" id="2.5.1.10" evidence="3"/>
<reference evidence="13 14" key="1">
    <citation type="journal article" date="2015" name="Genome Announc.">
        <title>Expanding the biotechnology potential of lactobacilli through comparative genomics of 213 strains and associated genera.</title>
        <authorList>
            <person name="Sun Z."/>
            <person name="Harris H.M."/>
            <person name="McCann A."/>
            <person name="Guo C."/>
            <person name="Argimon S."/>
            <person name="Zhang W."/>
            <person name="Yang X."/>
            <person name="Jeffery I.B."/>
            <person name="Cooney J.C."/>
            <person name="Kagawa T.F."/>
            <person name="Liu W."/>
            <person name="Song Y."/>
            <person name="Salvetti E."/>
            <person name="Wrobel A."/>
            <person name="Rasinkangas P."/>
            <person name="Parkhill J."/>
            <person name="Rea M.C."/>
            <person name="O'Sullivan O."/>
            <person name="Ritari J."/>
            <person name="Douillard F.P."/>
            <person name="Paul Ross R."/>
            <person name="Yang R."/>
            <person name="Briner A.E."/>
            <person name="Felis G.E."/>
            <person name="de Vos W.M."/>
            <person name="Barrangou R."/>
            <person name="Klaenhammer T.R."/>
            <person name="Caufield P.W."/>
            <person name="Cui Y."/>
            <person name="Zhang H."/>
            <person name="O'Toole P.W."/>
        </authorList>
    </citation>
    <scope>NUCLEOTIDE SEQUENCE [LARGE SCALE GENOMIC DNA]</scope>
    <source>
        <strain evidence="13 14">JCM 17158</strain>
    </source>
</reference>
<dbReference type="RefSeq" id="WP_056949885.1">
    <property type="nucleotide sequence ID" value="NZ_AZDJ01000001.1"/>
</dbReference>
<dbReference type="AlphaFoldDB" id="A0A0R1K4U5"/>
<dbReference type="STRING" id="1291734.FD02_GL000896"/>
<comment type="catalytic activity">
    <reaction evidence="11">
        <text>isopentenyl diphosphate + (2E)-geranyl diphosphate = (2E,6E)-farnesyl diphosphate + diphosphate</text>
        <dbReference type="Rhea" id="RHEA:19361"/>
        <dbReference type="ChEBI" id="CHEBI:33019"/>
        <dbReference type="ChEBI" id="CHEBI:58057"/>
        <dbReference type="ChEBI" id="CHEBI:128769"/>
        <dbReference type="ChEBI" id="CHEBI:175763"/>
        <dbReference type="EC" id="2.5.1.10"/>
    </reaction>
</comment>
<dbReference type="InterPro" id="IPR033749">
    <property type="entry name" value="Polyprenyl_synt_CS"/>
</dbReference>
<evidence type="ECO:0000256" key="1">
    <source>
        <dbReference type="ARBA" id="ARBA00001946"/>
    </source>
</evidence>
<dbReference type="Gene3D" id="1.10.600.10">
    <property type="entry name" value="Farnesyl Diphosphate Synthase"/>
    <property type="match status" value="1"/>
</dbReference>
<dbReference type="GO" id="GO:0005737">
    <property type="term" value="C:cytoplasm"/>
    <property type="evidence" value="ECO:0007669"/>
    <property type="project" value="UniProtKB-ARBA"/>
</dbReference>
<keyword evidence="8" id="KW-0414">Isoprene biosynthesis</keyword>
<dbReference type="PROSITE" id="PS00444">
    <property type="entry name" value="POLYPRENYL_SYNTHASE_2"/>
    <property type="match status" value="1"/>
</dbReference>
<sequence length="289" mass="30106">MLKPATTARQPALEARLAAHFAQIENAHLREAMAYSVNAGGKRLRPLLLLATVASFGGDVTAALPAAAALELMHTYSLIHDDLPAMDNDDLRRGRPTNHKQFGTATAILAGDALQADALALVATTPVSAAQQVSLVAQLARAAGSNGMVAGQVMDMDGEHEQYDLATLRQLHHLKTGRLIQAAVSMGATIAQTPAATTAALAEFARQFGVAYQIADDIKDVTETAAELGKTPGKDVGEGKNTYVALLGLTGARQALADTLAAAQAALAPLGDLPELAAFLTIFQREEAL</sequence>
<dbReference type="PANTHER" id="PTHR43281">
    <property type="entry name" value="FARNESYL DIPHOSPHATE SYNTHASE"/>
    <property type="match status" value="1"/>
</dbReference>
<dbReference type="PATRIC" id="fig|1291734.4.peg.923"/>
<dbReference type="InterPro" id="IPR053378">
    <property type="entry name" value="Prenyl_diphosphate_synthase"/>
</dbReference>
<evidence type="ECO:0000256" key="2">
    <source>
        <dbReference type="ARBA" id="ARBA00006706"/>
    </source>
</evidence>
<gene>
    <name evidence="13" type="ORF">FD02_GL000896</name>
</gene>
<keyword evidence="6" id="KW-0479">Metal-binding</keyword>
<keyword evidence="14" id="KW-1185">Reference proteome</keyword>
<protein>
    <recommendedName>
        <fullName evidence="4">Farnesyl diphosphate synthase</fullName>
        <ecNumber evidence="3">2.5.1.10</ecNumber>
    </recommendedName>
    <alternativeName>
        <fullName evidence="10">(2E,6E)-farnesyl diphosphate synthase</fullName>
    </alternativeName>
    <alternativeName>
        <fullName evidence="9">Geranyltranstransferase</fullName>
    </alternativeName>
</protein>
<evidence type="ECO:0000256" key="11">
    <source>
        <dbReference type="ARBA" id="ARBA00049399"/>
    </source>
</evidence>
<proteinExistence type="inferred from homology"/>
<dbReference type="GO" id="GO:0016114">
    <property type="term" value="P:terpenoid biosynthetic process"/>
    <property type="evidence" value="ECO:0007669"/>
    <property type="project" value="UniProtKB-ARBA"/>
</dbReference>
<evidence type="ECO:0000313" key="13">
    <source>
        <dbReference type="EMBL" id="KRK74295.1"/>
    </source>
</evidence>
<evidence type="ECO:0000256" key="7">
    <source>
        <dbReference type="ARBA" id="ARBA00022842"/>
    </source>
</evidence>
<dbReference type="Proteomes" id="UP000051804">
    <property type="component" value="Unassembled WGS sequence"/>
</dbReference>
<keyword evidence="5 12" id="KW-0808">Transferase</keyword>
<comment type="similarity">
    <text evidence="2 12">Belongs to the FPP/GGPP synthase family.</text>
</comment>
<comment type="cofactor">
    <cofactor evidence="1">
        <name>Mg(2+)</name>
        <dbReference type="ChEBI" id="CHEBI:18420"/>
    </cofactor>
</comment>
<dbReference type="CDD" id="cd00685">
    <property type="entry name" value="Trans_IPPS_HT"/>
    <property type="match status" value="1"/>
</dbReference>
<comment type="caution">
    <text evidence="13">The sequence shown here is derived from an EMBL/GenBank/DDBJ whole genome shotgun (WGS) entry which is preliminary data.</text>
</comment>
<evidence type="ECO:0000256" key="9">
    <source>
        <dbReference type="ARBA" id="ARBA00032380"/>
    </source>
</evidence>
<name>A0A0R1K4U5_9LACO</name>
<dbReference type="SUPFAM" id="SSF48576">
    <property type="entry name" value="Terpenoid synthases"/>
    <property type="match status" value="1"/>
</dbReference>